<evidence type="ECO:0000256" key="3">
    <source>
        <dbReference type="ARBA" id="ARBA00023163"/>
    </source>
</evidence>
<dbReference type="InterPro" id="IPR036388">
    <property type="entry name" value="WH-like_DNA-bd_sf"/>
</dbReference>
<proteinExistence type="predicted"/>
<dbReference type="AlphaFoldDB" id="A0AAF1JTX4"/>
<reference evidence="6" key="1">
    <citation type="submission" date="2020-01" db="EMBL/GenBank/DDBJ databases">
        <authorList>
            <person name="Rat A."/>
        </authorList>
    </citation>
    <scope>NUCLEOTIDE SEQUENCE</scope>
    <source>
        <strain evidence="6">LMG 28251</strain>
    </source>
</reference>
<feature type="domain" description="HTH gntR-type" evidence="5">
    <location>
        <begin position="4"/>
        <end position="71"/>
    </location>
</feature>
<comment type="caution">
    <text evidence="6">The sequence shown here is derived from an EMBL/GenBank/DDBJ whole genome shotgun (WGS) entry which is preliminary data.</text>
</comment>
<reference evidence="6" key="2">
    <citation type="journal article" date="2021" name="Syst. Appl. Microbiol.">
        <title>Roseomonas hellenica sp. nov., isolated from roots of wild-growing Alkanna tinctoria.</title>
        <authorList>
            <person name="Rat A."/>
            <person name="Naranjo H.D."/>
            <person name="Lebbe L."/>
            <person name="Cnockaert M."/>
            <person name="Krigas N."/>
            <person name="Grigoriadou K."/>
            <person name="Maloupa E."/>
            <person name="Willems A."/>
        </authorList>
    </citation>
    <scope>NUCLEOTIDE SEQUENCE</scope>
    <source>
        <strain evidence="6">LMG 28251</strain>
    </source>
</reference>
<evidence type="ECO:0000256" key="1">
    <source>
        <dbReference type="ARBA" id="ARBA00023015"/>
    </source>
</evidence>
<dbReference type="GO" id="GO:0003677">
    <property type="term" value="F:DNA binding"/>
    <property type="evidence" value="ECO:0007669"/>
    <property type="project" value="UniProtKB-KW"/>
</dbReference>
<dbReference type="SUPFAM" id="SSF46785">
    <property type="entry name" value="Winged helix' DNA-binding domain"/>
    <property type="match status" value="1"/>
</dbReference>
<evidence type="ECO:0000313" key="7">
    <source>
        <dbReference type="Proteomes" id="UP001196068"/>
    </source>
</evidence>
<evidence type="ECO:0000313" key="6">
    <source>
        <dbReference type="EMBL" id="MBR0653496.1"/>
    </source>
</evidence>
<dbReference type="InterPro" id="IPR036390">
    <property type="entry name" value="WH_DNA-bd_sf"/>
</dbReference>
<dbReference type="PROSITE" id="PS50949">
    <property type="entry name" value="HTH_GNTR"/>
    <property type="match status" value="1"/>
</dbReference>
<organism evidence="6 7">
    <name type="scientific">Plastoroseomonas arctica</name>
    <dbReference type="NCBI Taxonomy" id="1509237"/>
    <lineage>
        <taxon>Bacteria</taxon>
        <taxon>Pseudomonadati</taxon>
        <taxon>Pseudomonadota</taxon>
        <taxon>Alphaproteobacteria</taxon>
        <taxon>Acetobacterales</taxon>
        <taxon>Acetobacteraceae</taxon>
        <taxon>Plastoroseomonas</taxon>
    </lineage>
</organism>
<dbReference type="InterPro" id="IPR011711">
    <property type="entry name" value="GntR_C"/>
</dbReference>
<dbReference type="RefSeq" id="WP_211872201.1">
    <property type="nucleotide sequence ID" value="NZ_JAAEDH010000001.1"/>
</dbReference>
<name>A0AAF1JTX4_9PROT</name>
<keyword evidence="3" id="KW-0804">Transcription</keyword>
<dbReference type="GO" id="GO:0003700">
    <property type="term" value="F:DNA-binding transcription factor activity"/>
    <property type="evidence" value="ECO:0007669"/>
    <property type="project" value="InterPro"/>
</dbReference>
<keyword evidence="7" id="KW-1185">Reference proteome</keyword>
<dbReference type="Pfam" id="PF07729">
    <property type="entry name" value="FCD"/>
    <property type="match status" value="1"/>
</dbReference>
<keyword evidence="1" id="KW-0805">Transcription regulation</keyword>
<protein>
    <submittedName>
        <fullName evidence="6">GntR family transcriptional regulator</fullName>
    </submittedName>
</protein>
<dbReference type="Gene3D" id="1.10.10.10">
    <property type="entry name" value="Winged helix-like DNA-binding domain superfamily/Winged helix DNA-binding domain"/>
    <property type="match status" value="1"/>
</dbReference>
<dbReference type="InterPro" id="IPR000524">
    <property type="entry name" value="Tscrpt_reg_HTH_GntR"/>
</dbReference>
<dbReference type="SUPFAM" id="SSF48008">
    <property type="entry name" value="GntR ligand-binding domain-like"/>
    <property type="match status" value="1"/>
</dbReference>
<accession>A0AAF1JTX4</accession>
<dbReference type="Gene3D" id="1.20.120.530">
    <property type="entry name" value="GntR ligand-binding domain-like"/>
    <property type="match status" value="1"/>
</dbReference>
<evidence type="ECO:0000256" key="2">
    <source>
        <dbReference type="ARBA" id="ARBA00023125"/>
    </source>
</evidence>
<gene>
    <name evidence="6" type="ORF">GXW79_00235</name>
</gene>
<keyword evidence="2" id="KW-0238">DNA-binding</keyword>
<dbReference type="Pfam" id="PF00392">
    <property type="entry name" value="GntR"/>
    <property type="match status" value="1"/>
</dbReference>
<feature type="region of interest" description="Disordered" evidence="4">
    <location>
        <begin position="223"/>
        <end position="245"/>
    </location>
</feature>
<dbReference type="EMBL" id="JAAEDH010000001">
    <property type="protein sequence ID" value="MBR0653496.1"/>
    <property type="molecule type" value="Genomic_DNA"/>
</dbReference>
<dbReference type="SMART" id="SM00895">
    <property type="entry name" value="FCD"/>
    <property type="match status" value="1"/>
</dbReference>
<dbReference type="PANTHER" id="PTHR43537">
    <property type="entry name" value="TRANSCRIPTIONAL REGULATOR, GNTR FAMILY"/>
    <property type="match status" value="1"/>
</dbReference>
<dbReference type="InterPro" id="IPR008920">
    <property type="entry name" value="TF_FadR/GntR_C"/>
</dbReference>
<sequence length="245" mass="26969">MEDVSVGEAAYRRVRTDILFGRLTPGQRLGLDWMRQTYGISVSTLRELLSRLSSEDFVTAEGQRGFEVAQVSPADFREVADLRLLLETHAIGNSFAAGGLDWEGHVVAAHHRLAALERRLIAGEASEAEVWKRYDWEFHRALIAACGSRALLQAHAAAYDRYLRYQMVAVVFRGAVAAEEHQRLLECALARDAAAARRVLQTHIESCVSQVLQAGTLEALANGNAESTGSRRRRAEAKPASGASR</sequence>
<dbReference type="PANTHER" id="PTHR43537:SF20">
    <property type="entry name" value="HTH-TYPE TRANSCRIPTIONAL REPRESSOR GLAR"/>
    <property type="match status" value="1"/>
</dbReference>
<evidence type="ECO:0000259" key="5">
    <source>
        <dbReference type="PROSITE" id="PS50949"/>
    </source>
</evidence>
<evidence type="ECO:0000256" key="4">
    <source>
        <dbReference type="SAM" id="MobiDB-lite"/>
    </source>
</evidence>
<dbReference type="Proteomes" id="UP001196068">
    <property type="component" value="Unassembled WGS sequence"/>
</dbReference>